<evidence type="ECO:0000313" key="2">
    <source>
        <dbReference type="Proteomes" id="UP001234989"/>
    </source>
</evidence>
<protein>
    <submittedName>
        <fullName evidence="1">Uncharacterized protein</fullName>
    </submittedName>
</protein>
<accession>A0AAF0ZU63</accession>
<organism evidence="1 2">
    <name type="scientific">Solanum verrucosum</name>
    <dbReference type="NCBI Taxonomy" id="315347"/>
    <lineage>
        <taxon>Eukaryota</taxon>
        <taxon>Viridiplantae</taxon>
        <taxon>Streptophyta</taxon>
        <taxon>Embryophyta</taxon>
        <taxon>Tracheophyta</taxon>
        <taxon>Spermatophyta</taxon>
        <taxon>Magnoliopsida</taxon>
        <taxon>eudicotyledons</taxon>
        <taxon>Gunneridae</taxon>
        <taxon>Pentapetalae</taxon>
        <taxon>asterids</taxon>
        <taxon>lamiids</taxon>
        <taxon>Solanales</taxon>
        <taxon>Solanaceae</taxon>
        <taxon>Solanoideae</taxon>
        <taxon>Solaneae</taxon>
        <taxon>Solanum</taxon>
    </lineage>
</organism>
<keyword evidence="2" id="KW-1185">Reference proteome</keyword>
<dbReference type="Proteomes" id="UP001234989">
    <property type="component" value="Chromosome 10"/>
</dbReference>
<evidence type="ECO:0000313" key="1">
    <source>
        <dbReference type="EMBL" id="WMV49099.1"/>
    </source>
</evidence>
<proteinExistence type="predicted"/>
<gene>
    <name evidence="1" type="ORF">MTR67_042484</name>
</gene>
<feature type="non-terminal residue" evidence="1">
    <location>
        <position position="1"/>
    </location>
</feature>
<dbReference type="AlphaFoldDB" id="A0AAF0ZU63"/>
<reference evidence="1" key="1">
    <citation type="submission" date="2023-08" db="EMBL/GenBank/DDBJ databases">
        <title>A de novo genome assembly of Solanum verrucosum Schlechtendal, a Mexican diploid species geographically isolated from the other diploid A-genome species in potato relatives.</title>
        <authorList>
            <person name="Hosaka K."/>
        </authorList>
    </citation>
    <scope>NUCLEOTIDE SEQUENCE</scope>
    <source>
        <tissue evidence="1">Young leaves</tissue>
    </source>
</reference>
<dbReference type="EMBL" id="CP133621">
    <property type="protein sequence ID" value="WMV49099.1"/>
    <property type="molecule type" value="Genomic_DNA"/>
</dbReference>
<name>A0AAF0ZU63_SOLVR</name>
<sequence length="81" mass="9264">ISGRISLPTAQFPKGITHSYKLGIEQILWCWKDHSKIFANITRTTPNSSWSRSYVCSKLAKNSLFPILSQISRSLKKKIQK</sequence>